<sequence length="78" mass="9296">MMDWQIALVFAMYLVVGIVVMVRLEMRLTGMTWEEMRRTGSEDKGILFQTSSRVTIVLFAWPIIWWRFRKEAPHRSSC</sequence>
<feature type="transmembrane region" description="Helical" evidence="1">
    <location>
        <begin position="45"/>
        <end position="66"/>
    </location>
</feature>
<keyword evidence="1" id="KW-0472">Membrane</keyword>
<gene>
    <name evidence="2" type="ORF">A3B21_01980</name>
</gene>
<organism evidence="2 3">
    <name type="scientific">Candidatus Uhrbacteria bacterium RIFCSPLOWO2_01_FULL_47_24</name>
    <dbReference type="NCBI Taxonomy" id="1802401"/>
    <lineage>
        <taxon>Bacteria</taxon>
        <taxon>Candidatus Uhriibacteriota</taxon>
    </lineage>
</organism>
<keyword evidence="1" id="KW-1133">Transmembrane helix</keyword>
<evidence type="ECO:0000313" key="2">
    <source>
        <dbReference type="EMBL" id="OGL80124.1"/>
    </source>
</evidence>
<evidence type="ECO:0000256" key="1">
    <source>
        <dbReference type="SAM" id="Phobius"/>
    </source>
</evidence>
<accession>A0A1F7UQW9</accession>
<evidence type="ECO:0008006" key="4">
    <source>
        <dbReference type="Google" id="ProtNLM"/>
    </source>
</evidence>
<comment type="caution">
    <text evidence="2">The sequence shown here is derived from an EMBL/GenBank/DDBJ whole genome shotgun (WGS) entry which is preliminary data.</text>
</comment>
<name>A0A1F7UQW9_9BACT</name>
<dbReference type="AlphaFoldDB" id="A0A1F7UQW9"/>
<feature type="transmembrane region" description="Helical" evidence="1">
    <location>
        <begin position="6"/>
        <end position="24"/>
    </location>
</feature>
<keyword evidence="1" id="KW-0812">Transmembrane</keyword>
<evidence type="ECO:0000313" key="3">
    <source>
        <dbReference type="Proteomes" id="UP000176897"/>
    </source>
</evidence>
<dbReference type="STRING" id="1802401.A3B21_01980"/>
<dbReference type="Proteomes" id="UP000176897">
    <property type="component" value="Unassembled WGS sequence"/>
</dbReference>
<dbReference type="EMBL" id="MGEJ01000014">
    <property type="protein sequence ID" value="OGL80124.1"/>
    <property type="molecule type" value="Genomic_DNA"/>
</dbReference>
<proteinExistence type="predicted"/>
<protein>
    <recommendedName>
        <fullName evidence="4">DUF5671 domain-containing protein</fullName>
    </recommendedName>
</protein>
<reference evidence="2 3" key="1">
    <citation type="journal article" date="2016" name="Nat. Commun.">
        <title>Thousands of microbial genomes shed light on interconnected biogeochemical processes in an aquifer system.</title>
        <authorList>
            <person name="Anantharaman K."/>
            <person name="Brown C.T."/>
            <person name="Hug L.A."/>
            <person name="Sharon I."/>
            <person name="Castelle C.J."/>
            <person name="Probst A.J."/>
            <person name="Thomas B.C."/>
            <person name="Singh A."/>
            <person name="Wilkins M.J."/>
            <person name="Karaoz U."/>
            <person name="Brodie E.L."/>
            <person name="Williams K.H."/>
            <person name="Hubbard S.S."/>
            <person name="Banfield J.F."/>
        </authorList>
    </citation>
    <scope>NUCLEOTIDE SEQUENCE [LARGE SCALE GENOMIC DNA]</scope>
</reference>